<evidence type="ECO:0000313" key="4">
    <source>
        <dbReference type="Proteomes" id="UP000010366"/>
    </source>
</evidence>
<dbReference type="RefSeq" id="WP_015329033.1">
    <property type="nucleotide sequence ID" value="NC_020053.1"/>
</dbReference>
<feature type="compositionally biased region" description="Low complexity" evidence="1">
    <location>
        <begin position="190"/>
        <end position="214"/>
    </location>
</feature>
<feature type="region of interest" description="Disordered" evidence="1">
    <location>
        <begin position="332"/>
        <end position="353"/>
    </location>
</feature>
<feature type="compositionally biased region" description="Low complexity" evidence="1">
    <location>
        <begin position="332"/>
        <end position="349"/>
    </location>
</feature>
<feature type="compositionally biased region" description="Polar residues" evidence="1">
    <location>
        <begin position="215"/>
        <end position="228"/>
    </location>
</feature>
<dbReference type="Proteomes" id="UP000010366">
    <property type="component" value="Plasmid pCHA6605.01"/>
</dbReference>
<keyword evidence="2" id="KW-1133">Transmembrane helix</keyword>
<gene>
    <name evidence="3" type="ORF">Cha6605_6326</name>
</gene>
<evidence type="ECO:0000256" key="2">
    <source>
        <dbReference type="SAM" id="Phobius"/>
    </source>
</evidence>
<dbReference type="KEGG" id="cmp:Cha6605_6326"/>
<evidence type="ECO:0008006" key="5">
    <source>
        <dbReference type="Google" id="ProtNLM"/>
    </source>
</evidence>
<feature type="region of interest" description="Disordered" evidence="1">
    <location>
        <begin position="1"/>
        <end position="66"/>
    </location>
</feature>
<feature type="compositionally biased region" description="Pro residues" evidence="1">
    <location>
        <begin position="234"/>
        <end position="248"/>
    </location>
</feature>
<proteinExistence type="predicted"/>
<organism evidence="3 4">
    <name type="scientific">Chamaesiphon minutus (strain ATCC 27169 / PCC 6605)</name>
    <dbReference type="NCBI Taxonomy" id="1173020"/>
    <lineage>
        <taxon>Bacteria</taxon>
        <taxon>Bacillati</taxon>
        <taxon>Cyanobacteriota</taxon>
        <taxon>Cyanophyceae</taxon>
        <taxon>Gomontiellales</taxon>
        <taxon>Chamaesiphonaceae</taxon>
        <taxon>Chamaesiphon</taxon>
    </lineage>
</organism>
<feature type="region of interest" description="Disordered" evidence="1">
    <location>
        <begin position="181"/>
        <end position="252"/>
    </location>
</feature>
<accession>K9USA7</accession>
<sequence>MTTNNSNPNEDHSEGFAQGEILSAIRQPASVQPQTQPEQLPEPTSAPKTAPFNPLDMASLAGLAPTDSVDPANSMAITATEQAENIAESKTKLPIYKQSFFKTILVGGGFLLGGLLLKSIVWPDVKPEVAAAPTPSPSPSAKPTEDFRPDPRFGVVNSKLAMGDSQRQVIDAAVAQQKASAEKTAADKGATAPPVNVAAPSPSPSSSIATNPSPTDSNPQIIKNNSPQADPVYQAPPPVTTSPTPTPVAAPVAVKPTPASIHTPIRKVVQVREKPTRIAAVVGGKPAPADNRPQPSVRATNAPKATPVTWEVANNNAVGVWGKTGATTNGSTAVATNATPPTNNPPVSSYRSARNTGSAAVGQQIKSKLVIPYQAVTTAPSQPIFIALSTPVFDTQGKTLLPAGTQIMCEVAALDNGMLQVSSAKAAIDGQLIDLPKQAIILQDASKQPLVAQIKSFGQGEVFNRDLLGFAGGALSAIGKNRTQSQTQTIATTGGIIQTSNSQQDILGAVLDGGFSPLVTQWMERNKQATTQINSASKIYFLPTGTDVNLIIAQPFSL</sequence>
<geneLocation type="plasmid" evidence="3 4">
    <name>pCHA6605.01</name>
</geneLocation>
<evidence type="ECO:0000313" key="3">
    <source>
        <dbReference type="EMBL" id="AFY97149.1"/>
    </source>
</evidence>
<dbReference type="eggNOG" id="COG3170">
    <property type="taxonomic scope" value="Bacteria"/>
</dbReference>
<dbReference type="OrthoDB" id="465746at2"/>
<feature type="transmembrane region" description="Helical" evidence="2">
    <location>
        <begin position="99"/>
        <end position="117"/>
    </location>
</feature>
<feature type="compositionally biased region" description="Low complexity" evidence="1">
    <location>
        <begin position="32"/>
        <end position="43"/>
    </location>
</feature>
<keyword evidence="4" id="KW-1185">Reference proteome</keyword>
<feature type="region of interest" description="Disordered" evidence="1">
    <location>
        <begin position="283"/>
        <end position="302"/>
    </location>
</feature>
<dbReference type="HOGENOM" id="CLU_033522_0_0_3"/>
<dbReference type="EMBL" id="CP003601">
    <property type="protein sequence ID" value="AFY97149.1"/>
    <property type="molecule type" value="Genomic_DNA"/>
</dbReference>
<dbReference type="AlphaFoldDB" id="K9USA7"/>
<keyword evidence="3" id="KW-0614">Plasmid</keyword>
<feature type="region of interest" description="Disordered" evidence="1">
    <location>
        <begin position="130"/>
        <end position="154"/>
    </location>
</feature>
<reference evidence="3 4" key="1">
    <citation type="submission" date="2012-05" db="EMBL/GenBank/DDBJ databases">
        <title>Noncontiguous Finished plasmid 1 of genome of Chamaesiphon sp. PCC 6605.</title>
        <authorList>
            <consortium name="US DOE Joint Genome Institute"/>
            <person name="Gugger M."/>
            <person name="Coursin T."/>
            <person name="Rippka R."/>
            <person name="Tandeau De Marsac N."/>
            <person name="Huntemann M."/>
            <person name="Wei C.-L."/>
            <person name="Han J."/>
            <person name="Detter J.C."/>
            <person name="Han C."/>
            <person name="Tapia R."/>
            <person name="Chen A."/>
            <person name="Kyrpides N."/>
            <person name="Mavromatis K."/>
            <person name="Markowitz V."/>
            <person name="Szeto E."/>
            <person name="Ivanova N."/>
            <person name="Pagani I."/>
            <person name="Pati A."/>
            <person name="Goodwin L."/>
            <person name="Nordberg H.P."/>
            <person name="Cantor M.N."/>
            <person name="Hua S.X."/>
            <person name="Woyke T."/>
            <person name="Kerfeld C.A."/>
        </authorList>
    </citation>
    <scope>NUCLEOTIDE SEQUENCE [LARGE SCALE GENOMIC DNA]</scope>
    <source>
        <strain evidence="4">ATCC 27169 / PCC 6605</strain>
        <plasmid evidence="4">Plasmid pCHA6605.01</plasmid>
    </source>
</reference>
<protein>
    <recommendedName>
        <fullName evidence="5">Bacterial conjugation TrbI-like protein</fullName>
    </recommendedName>
</protein>
<dbReference type="PRINTS" id="PR01217">
    <property type="entry name" value="PRICHEXTENSN"/>
</dbReference>
<evidence type="ECO:0000256" key="1">
    <source>
        <dbReference type="SAM" id="MobiDB-lite"/>
    </source>
</evidence>
<name>K9USA7_CHAP6</name>
<keyword evidence="2" id="KW-0472">Membrane</keyword>
<keyword evidence="2" id="KW-0812">Transmembrane</keyword>